<gene>
    <name evidence="3" type="ORF">CLV30_101416</name>
</gene>
<accession>A0A2P8EG77</accession>
<dbReference type="PROSITE" id="PS50966">
    <property type="entry name" value="ZF_SWIM"/>
    <property type="match status" value="1"/>
</dbReference>
<dbReference type="GO" id="GO:0008270">
    <property type="term" value="F:zinc ion binding"/>
    <property type="evidence" value="ECO:0007669"/>
    <property type="project" value="UniProtKB-KW"/>
</dbReference>
<protein>
    <submittedName>
        <fullName evidence="3">Putative Zn finger protein</fullName>
    </submittedName>
</protein>
<dbReference type="RefSeq" id="WP_106535489.1">
    <property type="nucleotide sequence ID" value="NZ_ML142897.1"/>
</dbReference>
<dbReference type="InterPro" id="IPR007527">
    <property type="entry name" value="Znf_SWIM"/>
</dbReference>
<organism evidence="3 4">
    <name type="scientific">Haloactinopolyspora alba</name>
    <dbReference type="NCBI Taxonomy" id="648780"/>
    <lineage>
        <taxon>Bacteria</taxon>
        <taxon>Bacillati</taxon>
        <taxon>Actinomycetota</taxon>
        <taxon>Actinomycetes</taxon>
        <taxon>Jiangellales</taxon>
        <taxon>Jiangellaceae</taxon>
        <taxon>Haloactinopolyspora</taxon>
    </lineage>
</organism>
<keyword evidence="4" id="KW-1185">Reference proteome</keyword>
<reference evidence="3 4" key="1">
    <citation type="submission" date="2018-03" db="EMBL/GenBank/DDBJ databases">
        <title>Genomic Encyclopedia of Archaeal and Bacterial Type Strains, Phase II (KMG-II): from individual species to whole genera.</title>
        <authorList>
            <person name="Goeker M."/>
        </authorList>
    </citation>
    <scope>NUCLEOTIDE SEQUENCE [LARGE SCALE GENOMIC DNA]</scope>
    <source>
        <strain evidence="3 4">DSM 45211</strain>
    </source>
</reference>
<evidence type="ECO:0000313" key="4">
    <source>
        <dbReference type="Proteomes" id="UP000243528"/>
    </source>
</evidence>
<dbReference type="AlphaFoldDB" id="A0A2P8EG77"/>
<keyword evidence="1" id="KW-0863">Zinc-finger</keyword>
<dbReference type="EMBL" id="PYGE01000001">
    <property type="protein sequence ID" value="PSL08444.1"/>
    <property type="molecule type" value="Genomic_DNA"/>
</dbReference>
<sequence>MTWSQRLEELTDGRTIERGQIYAASGRVESLREADGRVSATVQGTEKYRVELTADTYWCDCPVGVTGEFCKHCVAVAVEYEYGSEASAVPLAEHDVPAPDASNGVALWLDGLSADELRTLLVEAIERVDGMAEFVARAQIDATDDLATLADEVADTFSPRRRFYDYRDANDYATGVEPLVQLIEDRAAREGTAEFLRIVQKAIDQAVRTILRSDDSSGLQGMQIDRLLDAHLRAATRSSLSKADAKKLVTWLASFTFSGKQDFFHIDIDKYAHAIGPAGLQEYRRRLDAAAAKDSDDLAVRYAHGRLVILDGDVEQIVAHFGGALEGAYSFVHVVEALEEAGHATEAVDYARRGVAAHPQAPQLGPLVERVVSDARGRGALDEVVAVRRSRFEHHPSTTTFLALERDAVAAGQWTDSDHAATGAALSKVDPRGWVNLLHERRDDAAWTAALDAADRIDVDLWTKLLARRAKTDPASTLPHYQRLVDDVLVKADRQNYRTAARLLRDMRDAASAAGISPEFERVLADIKERNRRRPKFFDELRRAGLTR</sequence>
<name>A0A2P8EG77_9ACTN</name>
<comment type="caution">
    <text evidence="3">The sequence shown here is derived from an EMBL/GenBank/DDBJ whole genome shotgun (WGS) entry which is preliminary data.</text>
</comment>
<proteinExistence type="predicted"/>
<evidence type="ECO:0000259" key="2">
    <source>
        <dbReference type="PROSITE" id="PS50966"/>
    </source>
</evidence>
<evidence type="ECO:0000313" key="3">
    <source>
        <dbReference type="EMBL" id="PSL08444.1"/>
    </source>
</evidence>
<keyword evidence="1" id="KW-0862">Zinc</keyword>
<feature type="domain" description="SWIM-type" evidence="2">
    <location>
        <begin position="48"/>
        <end position="81"/>
    </location>
</feature>
<dbReference type="OrthoDB" id="3677745at2"/>
<evidence type="ECO:0000256" key="1">
    <source>
        <dbReference type="PROSITE-ProRule" id="PRU00325"/>
    </source>
</evidence>
<keyword evidence="1" id="KW-0479">Metal-binding</keyword>
<dbReference type="Proteomes" id="UP000243528">
    <property type="component" value="Unassembled WGS sequence"/>
</dbReference>